<comment type="caution">
    <text evidence="1">The sequence shown here is derived from an EMBL/GenBank/DDBJ whole genome shotgun (WGS) entry which is preliminary data.</text>
</comment>
<sequence length="832" mass="93998">MYGAQAPETTNLSDLCDHEFTCQNDEGEVEVEVEVEMSSSCLPFWELTRNFFRPAGENDEAEREDRELAIRQQRDIEAAGTIGIGPLLDVFFDELVASTFASFARRHQRRYGSSVPGPFEARRRLARRRNMDLASGIGSPTGLDAVLLFGFSGTERRPRGEASIAPSPLFQTPAYNDPPTSEYYNSSAVPVFSIPESNPHLPLPSPPNPTKLRKGKAIPAVLECLFRDNKPSLDTVRRVIRDAEINLRAQPTLSNMIFNHILQTQKLTRWVVTDLHAFLLDSSLNAPGSNNFTTLMDYLSLEKFPLPIIIEHLDQLRAGLTLGAIPLNEMENIIVKLPHLNCTEGSFAHSHPDLLVSVYTELWTGLRECAVLRASDLGPSSLKLWLDTLLNLPPGAKSIALCNHILHTLRKMGRLEQKVMSKVMMHTLEFSTGKPTMPRKDSWIDRKSLQYRLQEMSNTLRYFPSTFALASIFGTTEALLCSPNYDTNRPQMLLVWSWMLQRLVGLRGMLSSEIWMEFQASCPDKNLPDKALTAEEVCFVRMWLLRIIGRRTKIYFDIDSRRMDLFAKYLLYLKQASGLHERGGMLAKVESLILRFDKLGLPYTDHVLVTAVRSKYMERMGLTGPLTQSMISAINNLDCGVLHKPELMWMYEKGTSLKNLGNALFEQAALETDITDPHFLHRLLLYTENNVIHSRGVLLGLIENHKPLRYALQKLRCSPSGKGVAVNPTKYLPEGIPILDPQACLNTITFLALVFATVPVSDRVAWRLTYRCCKLLRTQNAPILPAMCRALYHAGIQRYIDSGSRVPHERRKYIMDILREVEGPQVGGLKAY</sequence>
<gene>
    <name evidence="1" type="ORF">A7C99_6776</name>
</gene>
<evidence type="ECO:0000313" key="2">
    <source>
        <dbReference type="Proteomes" id="UP000243015"/>
    </source>
</evidence>
<dbReference type="EMBL" id="LHPM01000019">
    <property type="protein sequence ID" value="OAL62199.1"/>
    <property type="molecule type" value="Genomic_DNA"/>
</dbReference>
<evidence type="ECO:0000313" key="1">
    <source>
        <dbReference type="EMBL" id="OAL62199.1"/>
    </source>
</evidence>
<proteinExistence type="predicted"/>
<protein>
    <submittedName>
        <fullName evidence="1">Uncharacterized protein</fullName>
    </submittedName>
</protein>
<accession>A0A178EQE2</accession>
<dbReference type="AlphaFoldDB" id="A0A178EQE2"/>
<reference evidence="1 2" key="1">
    <citation type="submission" date="2016-05" db="EMBL/GenBank/DDBJ databases">
        <title>Genome sequencing of Trichophyton rubrum CMCC(F)T1i isolated from hair.</title>
        <authorList>
            <person name="Zhan P."/>
            <person name="Tao Y."/>
            <person name="Liu W."/>
        </authorList>
    </citation>
    <scope>NUCLEOTIDE SEQUENCE [LARGE SCALE GENOMIC DNA]</scope>
    <source>
        <strain evidence="2">CMCC(F)T1i</strain>
    </source>
</reference>
<organism evidence="1 2">
    <name type="scientific">Trichophyton rubrum</name>
    <name type="common">Athlete's foot fungus</name>
    <name type="synonym">Epidermophyton rubrum</name>
    <dbReference type="NCBI Taxonomy" id="5551"/>
    <lineage>
        <taxon>Eukaryota</taxon>
        <taxon>Fungi</taxon>
        <taxon>Dikarya</taxon>
        <taxon>Ascomycota</taxon>
        <taxon>Pezizomycotina</taxon>
        <taxon>Eurotiomycetes</taxon>
        <taxon>Eurotiomycetidae</taxon>
        <taxon>Onygenales</taxon>
        <taxon>Arthrodermataceae</taxon>
        <taxon>Trichophyton</taxon>
    </lineage>
</organism>
<name>A0A178EQE2_TRIRU</name>
<dbReference type="Proteomes" id="UP000243015">
    <property type="component" value="Unassembled WGS sequence"/>
</dbReference>